<comment type="caution">
    <text evidence="2">The sequence shown here is derived from an EMBL/GenBank/DDBJ whole genome shotgun (WGS) entry which is preliminary data.</text>
</comment>
<keyword evidence="1" id="KW-0812">Transmembrane</keyword>
<reference evidence="3" key="1">
    <citation type="journal article" date="2019" name="Int. J. Syst. Evol. Microbiol.">
        <title>The Global Catalogue of Microorganisms (GCM) 10K type strain sequencing project: providing services to taxonomists for standard genome sequencing and annotation.</title>
        <authorList>
            <consortium name="The Broad Institute Genomics Platform"/>
            <consortium name="The Broad Institute Genome Sequencing Center for Infectious Disease"/>
            <person name="Wu L."/>
            <person name="Ma J."/>
        </authorList>
    </citation>
    <scope>NUCLEOTIDE SEQUENCE [LARGE SCALE GENOMIC DNA]</scope>
    <source>
        <strain evidence="3">CGMCC 1.15461</strain>
    </source>
</reference>
<dbReference type="Proteomes" id="UP000615760">
    <property type="component" value="Unassembled WGS sequence"/>
</dbReference>
<accession>A0ABQ1JU39</accession>
<evidence type="ECO:0000313" key="2">
    <source>
        <dbReference type="EMBL" id="GGB74588.1"/>
    </source>
</evidence>
<evidence type="ECO:0000256" key="1">
    <source>
        <dbReference type="SAM" id="Phobius"/>
    </source>
</evidence>
<keyword evidence="3" id="KW-1185">Reference proteome</keyword>
<sequence length="66" mass="7504">MKSKEKEGYMESLKNFSDRELLELQTYYARKTSDHAKSISGIVNFCFFLLCISVAITLIGFALGMD</sequence>
<dbReference type="RefSeq" id="WP_188620463.1">
    <property type="nucleotide sequence ID" value="NZ_BMJE01000003.1"/>
</dbReference>
<feature type="transmembrane region" description="Helical" evidence="1">
    <location>
        <begin position="39"/>
        <end position="63"/>
    </location>
</feature>
<keyword evidence="1" id="KW-1133">Transmembrane helix</keyword>
<evidence type="ECO:0000313" key="3">
    <source>
        <dbReference type="Proteomes" id="UP000615760"/>
    </source>
</evidence>
<protein>
    <submittedName>
        <fullName evidence="2">Uncharacterized protein</fullName>
    </submittedName>
</protein>
<proteinExistence type="predicted"/>
<organism evidence="2 3">
    <name type="scientific">Flavobacterium suaedae</name>
    <dbReference type="NCBI Taxonomy" id="1767027"/>
    <lineage>
        <taxon>Bacteria</taxon>
        <taxon>Pseudomonadati</taxon>
        <taxon>Bacteroidota</taxon>
        <taxon>Flavobacteriia</taxon>
        <taxon>Flavobacteriales</taxon>
        <taxon>Flavobacteriaceae</taxon>
        <taxon>Flavobacterium</taxon>
    </lineage>
</organism>
<name>A0ABQ1JU39_9FLAO</name>
<dbReference type="EMBL" id="BMJE01000003">
    <property type="protein sequence ID" value="GGB74588.1"/>
    <property type="molecule type" value="Genomic_DNA"/>
</dbReference>
<keyword evidence="1" id="KW-0472">Membrane</keyword>
<gene>
    <name evidence="2" type="ORF">GCM10007424_13140</name>
</gene>